<reference evidence="1 2" key="1">
    <citation type="journal article" date="2008" name="Proc. Natl. Acad. Sci. U.S.A.">
        <title>The genome of Cyanothece 51142, a unicellular diazotrophic cyanobacterium important in the marine nitrogen cycle.</title>
        <authorList>
            <person name="Welsh E.A."/>
            <person name="Liberton M."/>
            <person name="Stoeckel J."/>
            <person name="Loh T."/>
            <person name="Elvitigala T."/>
            <person name="Wang C."/>
            <person name="Wollam A."/>
            <person name="Fulton R.S."/>
            <person name="Clifton S.W."/>
            <person name="Jacobs J.M."/>
            <person name="Aurora R."/>
            <person name="Ghosh B.K."/>
            <person name="Sherman L.A."/>
            <person name="Smith R.D."/>
            <person name="Wilson R.K."/>
            <person name="Pakrasi H.B."/>
        </authorList>
    </citation>
    <scope>NUCLEOTIDE SEQUENCE [LARGE SCALE GENOMIC DNA]</scope>
    <source>
        <strain evidence="2">ATCC 51142 / BH68</strain>
    </source>
</reference>
<dbReference type="AlphaFoldDB" id="B1WXJ4"/>
<dbReference type="Pfam" id="PF11165">
    <property type="entry name" value="DUF2949"/>
    <property type="match status" value="1"/>
</dbReference>
<dbReference type="Proteomes" id="UP000001203">
    <property type="component" value="Chromosome circular"/>
</dbReference>
<dbReference type="EMBL" id="CP000806">
    <property type="protein sequence ID" value="ACB52535.1"/>
    <property type="molecule type" value="Genomic_DNA"/>
</dbReference>
<dbReference type="HOGENOM" id="CLU_184319_1_0_3"/>
<protein>
    <recommendedName>
        <fullName evidence="3">DUF2949 domain-containing protein</fullName>
    </recommendedName>
</protein>
<name>B1WXJ4_CROS5</name>
<dbReference type="STRING" id="43989.cce_3187"/>
<dbReference type="KEGG" id="cyt:cce_3187"/>
<dbReference type="eggNOG" id="ENOG503304D">
    <property type="taxonomic scope" value="Bacteria"/>
</dbReference>
<dbReference type="InterPro" id="IPR021336">
    <property type="entry name" value="DUF2949"/>
</dbReference>
<evidence type="ECO:0000313" key="1">
    <source>
        <dbReference type="EMBL" id="ACB52535.1"/>
    </source>
</evidence>
<proteinExistence type="predicted"/>
<sequence length="74" mass="8700">MTNSQGKITMSHTTYKQFLRFLHEELSLSHDSIAIAQRSMEQTRGPLPMLLWQYGLIDLNELDKIYDWLEKTSV</sequence>
<evidence type="ECO:0008006" key="3">
    <source>
        <dbReference type="Google" id="ProtNLM"/>
    </source>
</evidence>
<organism evidence="1 2">
    <name type="scientific">Crocosphaera subtropica (strain ATCC 51142 / BH68)</name>
    <name type="common">Cyanothece sp. (strain ATCC 51142)</name>
    <dbReference type="NCBI Taxonomy" id="43989"/>
    <lineage>
        <taxon>Bacteria</taxon>
        <taxon>Bacillati</taxon>
        <taxon>Cyanobacteriota</taxon>
        <taxon>Cyanophyceae</taxon>
        <taxon>Oscillatoriophycideae</taxon>
        <taxon>Chroococcales</taxon>
        <taxon>Aphanothecaceae</taxon>
        <taxon>Crocosphaera</taxon>
        <taxon>Crocosphaera subtropica</taxon>
    </lineage>
</organism>
<evidence type="ECO:0000313" key="2">
    <source>
        <dbReference type="Proteomes" id="UP000001203"/>
    </source>
</evidence>
<accession>B1WXJ4</accession>
<gene>
    <name evidence="1" type="ordered locus">cce_3187</name>
</gene>
<keyword evidence="2" id="KW-1185">Reference proteome</keyword>